<name>A0ABX8QSG1_9ACTN</name>
<dbReference type="Gene3D" id="1.10.357.10">
    <property type="entry name" value="Tetracycline Repressor, domain 2"/>
    <property type="match status" value="1"/>
</dbReference>
<reference evidence="8" key="1">
    <citation type="submission" date="2020-07" db="EMBL/GenBank/DDBJ databases">
        <authorList>
            <person name="Tarantini F.S."/>
            <person name="Hong K.W."/>
            <person name="Chan K.G."/>
        </authorList>
    </citation>
    <scope>NUCLEOTIDE SEQUENCE</scope>
    <source>
        <strain evidence="8">32-07</strain>
    </source>
</reference>
<dbReference type="InterPro" id="IPR009057">
    <property type="entry name" value="Homeodomain-like_sf"/>
</dbReference>
<dbReference type="SUPFAM" id="SSF48498">
    <property type="entry name" value="Tetracyclin repressor-like, C-terminal domain"/>
    <property type="match status" value="1"/>
</dbReference>
<evidence type="ECO:0000256" key="6">
    <source>
        <dbReference type="SAM" id="MobiDB-lite"/>
    </source>
</evidence>
<dbReference type="InterPro" id="IPR023772">
    <property type="entry name" value="DNA-bd_HTH_TetR-type_CS"/>
</dbReference>
<evidence type="ECO:0000256" key="2">
    <source>
        <dbReference type="ARBA" id="ARBA00023015"/>
    </source>
</evidence>
<keyword evidence="9" id="KW-1185">Reference proteome</keyword>
<keyword evidence="2" id="KW-0805">Transcription regulation</keyword>
<dbReference type="SUPFAM" id="SSF46689">
    <property type="entry name" value="Homeodomain-like"/>
    <property type="match status" value="1"/>
</dbReference>
<evidence type="ECO:0000256" key="4">
    <source>
        <dbReference type="ARBA" id="ARBA00023163"/>
    </source>
</evidence>
<keyword evidence="3 5" id="KW-0238">DNA-binding</keyword>
<dbReference type="RefSeq" id="WP_231334729.1">
    <property type="nucleotide sequence ID" value="NZ_CP059572.1"/>
</dbReference>
<dbReference type="InterPro" id="IPR001647">
    <property type="entry name" value="HTH_TetR"/>
</dbReference>
<gene>
    <name evidence="8" type="ORF">AGRA3207_002437</name>
</gene>
<dbReference type="Pfam" id="PF00440">
    <property type="entry name" value="TetR_N"/>
    <property type="match status" value="1"/>
</dbReference>
<evidence type="ECO:0000256" key="3">
    <source>
        <dbReference type="ARBA" id="ARBA00023125"/>
    </source>
</evidence>
<evidence type="ECO:0000313" key="9">
    <source>
        <dbReference type="Proteomes" id="UP001049518"/>
    </source>
</evidence>
<keyword evidence="4" id="KW-0804">Transcription</keyword>
<sequence>MSRDTDPIADSVWVRPPRSRRGRPQLSREEIVSAAVELLDAEGLDGLSMRRLGATISAGATSLYFYVANKDELLELAVDQIMGELEFPAASEAGWREAAAGFARAMRAMMLRHPWTLGLLGVQPNIGPNAMRASDRAIGVLSAAGFTGQEIAWASSLLMSHAIGTATSEAAMRRMTARTGRPADDMIEQMRDYVARIGADYPDFAAWWRDNGDVSMGKNLDAGFEFGLERVLDGLESWLGRSAASG</sequence>
<feature type="domain" description="HTH tetR-type" evidence="7">
    <location>
        <begin position="25"/>
        <end position="85"/>
    </location>
</feature>
<evidence type="ECO:0000313" key="8">
    <source>
        <dbReference type="EMBL" id="QXJ21573.1"/>
    </source>
</evidence>
<dbReference type="InterPro" id="IPR003012">
    <property type="entry name" value="Tet_transcr_reg_TetR"/>
</dbReference>
<dbReference type="EMBL" id="CP059572">
    <property type="protein sequence ID" value="QXJ21573.1"/>
    <property type="molecule type" value="Genomic_DNA"/>
</dbReference>
<dbReference type="PROSITE" id="PS01081">
    <property type="entry name" value="HTH_TETR_1"/>
    <property type="match status" value="1"/>
</dbReference>
<accession>A0ABX8QSG1</accession>
<protein>
    <submittedName>
        <fullName evidence="8">TetR/AcrR family transcriptional regulator</fullName>
    </submittedName>
</protein>
<proteinExistence type="predicted"/>
<dbReference type="Gene3D" id="1.10.10.60">
    <property type="entry name" value="Homeodomain-like"/>
    <property type="match status" value="1"/>
</dbReference>
<feature type="DNA-binding region" description="H-T-H motif" evidence="5">
    <location>
        <begin position="48"/>
        <end position="67"/>
    </location>
</feature>
<dbReference type="PANTHER" id="PTHR30055">
    <property type="entry name" value="HTH-TYPE TRANSCRIPTIONAL REGULATOR RUTR"/>
    <property type="match status" value="1"/>
</dbReference>
<evidence type="ECO:0000256" key="1">
    <source>
        <dbReference type="ARBA" id="ARBA00022491"/>
    </source>
</evidence>
<dbReference type="InterPro" id="IPR004111">
    <property type="entry name" value="Repressor_TetR_C"/>
</dbReference>
<evidence type="ECO:0000259" key="7">
    <source>
        <dbReference type="PROSITE" id="PS50977"/>
    </source>
</evidence>
<dbReference type="Pfam" id="PF02909">
    <property type="entry name" value="TetR_C_1"/>
    <property type="match status" value="1"/>
</dbReference>
<dbReference type="Proteomes" id="UP001049518">
    <property type="component" value="Chromosome"/>
</dbReference>
<dbReference type="PANTHER" id="PTHR30055:SF151">
    <property type="entry name" value="TRANSCRIPTIONAL REGULATORY PROTEIN"/>
    <property type="match status" value="1"/>
</dbReference>
<dbReference type="PRINTS" id="PR00400">
    <property type="entry name" value="TETREPRESSOR"/>
</dbReference>
<keyword evidence="1" id="KW-0678">Repressor</keyword>
<dbReference type="InterPro" id="IPR050109">
    <property type="entry name" value="HTH-type_TetR-like_transc_reg"/>
</dbReference>
<dbReference type="InterPro" id="IPR036271">
    <property type="entry name" value="Tet_transcr_reg_TetR-rel_C_sf"/>
</dbReference>
<organism evidence="8 9">
    <name type="scientific">Actinomadura graeca</name>
    <dbReference type="NCBI Taxonomy" id="2750812"/>
    <lineage>
        <taxon>Bacteria</taxon>
        <taxon>Bacillati</taxon>
        <taxon>Actinomycetota</taxon>
        <taxon>Actinomycetes</taxon>
        <taxon>Streptosporangiales</taxon>
        <taxon>Thermomonosporaceae</taxon>
        <taxon>Actinomadura</taxon>
    </lineage>
</organism>
<dbReference type="PROSITE" id="PS50977">
    <property type="entry name" value="HTH_TETR_2"/>
    <property type="match status" value="1"/>
</dbReference>
<feature type="region of interest" description="Disordered" evidence="6">
    <location>
        <begin position="1"/>
        <end position="26"/>
    </location>
</feature>
<evidence type="ECO:0000256" key="5">
    <source>
        <dbReference type="PROSITE-ProRule" id="PRU00335"/>
    </source>
</evidence>